<reference evidence="1" key="1">
    <citation type="submission" date="2018-06" db="EMBL/GenBank/DDBJ databases">
        <authorList>
            <person name="Zhirakovskaya E."/>
        </authorList>
    </citation>
    <scope>NUCLEOTIDE SEQUENCE</scope>
</reference>
<protein>
    <recommendedName>
        <fullName evidence="2">Lipoprotein</fullName>
    </recommendedName>
</protein>
<dbReference type="EMBL" id="UOET01000309">
    <property type="protein sequence ID" value="VAW29021.1"/>
    <property type="molecule type" value="Genomic_DNA"/>
</dbReference>
<organism evidence="1">
    <name type="scientific">hydrothermal vent metagenome</name>
    <dbReference type="NCBI Taxonomy" id="652676"/>
    <lineage>
        <taxon>unclassified sequences</taxon>
        <taxon>metagenomes</taxon>
        <taxon>ecological metagenomes</taxon>
    </lineage>
</organism>
<accession>A0A3B0UDF2</accession>
<dbReference type="AlphaFoldDB" id="A0A3B0UDF2"/>
<name>A0A3B0UDF2_9ZZZZ</name>
<evidence type="ECO:0008006" key="2">
    <source>
        <dbReference type="Google" id="ProtNLM"/>
    </source>
</evidence>
<sequence length="47" mass="5078">MNLNFRLSGIILILLLGLAACNSTNRKAEKAKGVMLKSQLRTSNSST</sequence>
<proteinExistence type="predicted"/>
<evidence type="ECO:0000313" key="1">
    <source>
        <dbReference type="EMBL" id="VAW29021.1"/>
    </source>
</evidence>
<gene>
    <name evidence="1" type="ORF">MNBD_BACTEROID07-2047</name>
</gene>
<dbReference type="PROSITE" id="PS51257">
    <property type="entry name" value="PROKAR_LIPOPROTEIN"/>
    <property type="match status" value="1"/>
</dbReference>